<evidence type="ECO:0000313" key="2">
    <source>
        <dbReference type="EMBL" id="CBJ23360.1"/>
    </source>
</evidence>
<dbReference type="AlphaFoldDB" id="E6ZE83"/>
<gene>
    <name evidence="1" type="primary">orf162</name>
</gene>
<keyword evidence="1" id="KW-0496">Mitochondrion</keyword>
<dbReference type="EMBL" id="FP885845">
    <property type="protein sequence ID" value="CBJ17507.1"/>
    <property type="molecule type" value="Genomic_DNA"/>
</dbReference>
<geneLocation type="mitochondrion" evidence="1"/>
<dbReference type="EMBL" id="FP885876">
    <property type="protein sequence ID" value="CBJ23360.1"/>
    <property type="molecule type" value="Genomic_DNA"/>
</dbReference>
<dbReference type="EMBL" id="FP885834">
    <property type="protein sequence ID" value="CBJ14098.1"/>
    <property type="molecule type" value="Genomic_DNA"/>
</dbReference>
<evidence type="ECO:0000313" key="1">
    <source>
        <dbReference type="EMBL" id="CBJ14098.1"/>
    </source>
</evidence>
<protein>
    <submittedName>
        <fullName evidence="2">Uncharacterized protein orf162</fullName>
    </submittedName>
</protein>
<reference evidence="1" key="1">
    <citation type="submission" date="2010-11" db="EMBL/GenBank/DDBJ databases">
        <authorList>
            <person name="Genoscope - CEA"/>
        </authorList>
    </citation>
    <scope>NUCLEOTIDE SEQUENCE</scope>
</reference>
<organism evidence="1">
    <name type="scientific">Beta vulgaris subsp. maritima</name>
    <name type="common">Sea beet</name>
    <name type="synonym">Beta maritima</name>
    <dbReference type="NCBI Taxonomy" id="350892"/>
    <lineage>
        <taxon>Eukaryota</taxon>
        <taxon>Viridiplantae</taxon>
        <taxon>Streptophyta</taxon>
        <taxon>Embryophyta</taxon>
        <taxon>Tracheophyta</taxon>
        <taxon>Spermatophyta</taxon>
        <taxon>Magnoliopsida</taxon>
        <taxon>eudicotyledons</taxon>
        <taxon>Gunneridae</taxon>
        <taxon>Pentapetalae</taxon>
        <taxon>Caryophyllales</taxon>
        <taxon>Chenopodiaceae</taxon>
        <taxon>Betoideae</taxon>
        <taxon>Beta</taxon>
    </lineage>
</organism>
<reference evidence="1" key="2">
    <citation type="journal article" date="2011" name="Genome Biol. Evol.">
        <title>Structural and content diversity of mitochondrial genome in beet: a comparative genomic analysis.</title>
        <authorList>
            <person name="Darracq A."/>
            <person name="Varre J.S."/>
            <person name="Marechal-Drouard L."/>
            <person name="Courseaux A."/>
            <person name="Saumitou-Laprade P."/>
            <person name="Oztas S."/>
            <person name="Vacherie B."/>
            <person name="Barbe V.and.Touzet.P."/>
        </authorList>
    </citation>
    <scope>NUCLEOTIDE SEQUENCE</scope>
</reference>
<name>E6ZE83_BETVM</name>
<dbReference type="GeneID" id="10220583"/>
<dbReference type="EMBL" id="FQ014226">
    <property type="protein sequence ID" value="CBL52046.1"/>
    <property type="molecule type" value="Genomic_DNA"/>
</dbReference>
<accession>E6ZE83</accession>
<proteinExistence type="predicted"/>
<dbReference type="RefSeq" id="YP_004222275.1">
    <property type="nucleotide sequence ID" value="NC_015099.1"/>
</dbReference>
<sequence length="162" mass="18684">MKYYDADNWPGLKRKPSDKMKSFDLDDISIIFLGISIKGARVLSIISRVNDECLPLFMKVCKVVLLLGVDNDVFTKEEDEADDAEELLVVLSYKERFSIPFLILKTSKLSTEDIALNRIDLFIIFFIQQRYIYHTAIEDMSTKLDYGTRTPKMEIGELLTTL</sequence>